<evidence type="ECO:0000256" key="1">
    <source>
        <dbReference type="ARBA" id="ARBA00000971"/>
    </source>
</evidence>
<name>A0A1E7EN19_9STRA</name>
<dbReference type="GO" id="GO:0003755">
    <property type="term" value="F:peptidyl-prolyl cis-trans isomerase activity"/>
    <property type="evidence" value="ECO:0007669"/>
    <property type="project" value="UniProtKB-KW"/>
</dbReference>
<dbReference type="EC" id="5.2.1.8" evidence="2 5"/>
<dbReference type="Pfam" id="PF00254">
    <property type="entry name" value="FKBP_C"/>
    <property type="match status" value="1"/>
</dbReference>
<evidence type="ECO:0000256" key="3">
    <source>
        <dbReference type="ARBA" id="ARBA00023110"/>
    </source>
</evidence>
<evidence type="ECO:0000256" key="4">
    <source>
        <dbReference type="ARBA" id="ARBA00023235"/>
    </source>
</evidence>
<feature type="non-terminal residue" evidence="7">
    <location>
        <position position="108"/>
    </location>
</feature>
<gene>
    <name evidence="7" type="ORF">FRACYDRAFT_163738</name>
</gene>
<dbReference type="InterPro" id="IPR001179">
    <property type="entry name" value="PPIase_FKBP_dom"/>
</dbReference>
<dbReference type="AlphaFoldDB" id="A0A1E7EN19"/>
<keyword evidence="8" id="KW-1185">Reference proteome</keyword>
<dbReference type="EMBL" id="KV784386">
    <property type="protein sequence ID" value="OEU07330.1"/>
    <property type="molecule type" value="Genomic_DNA"/>
</dbReference>
<feature type="non-terminal residue" evidence="7">
    <location>
        <position position="1"/>
    </location>
</feature>
<dbReference type="OrthoDB" id="41295at2759"/>
<dbReference type="InParanoid" id="A0A1E7EN19"/>
<dbReference type="InterPro" id="IPR046357">
    <property type="entry name" value="PPIase_dom_sf"/>
</dbReference>
<dbReference type="SUPFAM" id="SSF54534">
    <property type="entry name" value="FKBP-like"/>
    <property type="match status" value="1"/>
</dbReference>
<dbReference type="PROSITE" id="PS50059">
    <property type="entry name" value="FKBP_PPIASE"/>
    <property type="match status" value="1"/>
</dbReference>
<protein>
    <recommendedName>
        <fullName evidence="2 5">peptidylprolyl isomerase</fullName>
        <ecNumber evidence="2 5">5.2.1.8</ecNumber>
    </recommendedName>
</protein>
<organism evidence="7 8">
    <name type="scientific">Fragilariopsis cylindrus CCMP1102</name>
    <dbReference type="NCBI Taxonomy" id="635003"/>
    <lineage>
        <taxon>Eukaryota</taxon>
        <taxon>Sar</taxon>
        <taxon>Stramenopiles</taxon>
        <taxon>Ochrophyta</taxon>
        <taxon>Bacillariophyta</taxon>
        <taxon>Bacillariophyceae</taxon>
        <taxon>Bacillariophycidae</taxon>
        <taxon>Bacillariales</taxon>
        <taxon>Bacillariaceae</taxon>
        <taxon>Fragilariopsis</taxon>
    </lineage>
</organism>
<feature type="domain" description="PPIase FKBP-type" evidence="6">
    <location>
        <begin position="26"/>
        <end position="108"/>
    </location>
</feature>
<evidence type="ECO:0000256" key="2">
    <source>
        <dbReference type="ARBA" id="ARBA00013194"/>
    </source>
</evidence>
<keyword evidence="3 5" id="KW-0697">Rotamase</keyword>
<evidence type="ECO:0000313" key="8">
    <source>
        <dbReference type="Proteomes" id="UP000095751"/>
    </source>
</evidence>
<dbReference type="KEGG" id="fcy:FRACYDRAFT_163738"/>
<evidence type="ECO:0000313" key="7">
    <source>
        <dbReference type="EMBL" id="OEU07330.1"/>
    </source>
</evidence>
<keyword evidence="4 5" id="KW-0413">Isomerase</keyword>
<evidence type="ECO:0000256" key="5">
    <source>
        <dbReference type="PROSITE-ProRule" id="PRU00277"/>
    </source>
</evidence>
<reference evidence="7 8" key="1">
    <citation type="submission" date="2016-09" db="EMBL/GenBank/DDBJ databases">
        <title>Extensive genetic diversity and differential bi-allelic expression allows diatom success in the polar Southern Ocean.</title>
        <authorList>
            <consortium name="DOE Joint Genome Institute"/>
            <person name="Mock T."/>
            <person name="Otillar R.P."/>
            <person name="Strauss J."/>
            <person name="Dupont C."/>
            <person name="Frickenhaus S."/>
            <person name="Maumus F."/>
            <person name="Mcmullan M."/>
            <person name="Sanges R."/>
            <person name="Schmutz J."/>
            <person name="Toseland A."/>
            <person name="Valas R."/>
            <person name="Veluchamy A."/>
            <person name="Ward B.J."/>
            <person name="Allen A."/>
            <person name="Barry K."/>
            <person name="Falciatore A."/>
            <person name="Ferrante M."/>
            <person name="Fortunato A.E."/>
            <person name="Gloeckner G."/>
            <person name="Gruber A."/>
            <person name="Hipkin R."/>
            <person name="Janech M."/>
            <person name="Kroth P."/>
            <person name="Leese F."/>
            <person name="Lindquist E."/>
            <person name="Lyon B.R."/>
            <person name="Martin J."/>
            <person name="Mayer C."/>
            <person name="Parker M."/>
            <person name="Quesneville H."/>
            <person name="Raymond J."/>
            <person name="Uhlig C."/>
            <person name="Valentin K.U."/>
            <person name="Worden A.Z."/>
            <person name="Armbrust E.V."/>
            <person name="Bowler C."/>
            <person name="Green B."/>
            <person name="Moulton V."/>
            <person name="Van Oosterhout C."/>
            <person name="Grigoriev I."/>
        </authorList>
    </citation>
    <scope>NUCLEOTIDE SEQUENCE [LARGE SCALE GENOMIC DNA]</scope>
    <source>
        <strain evidence="7 8">CCMP1102</strain>
    </source>
</reference>
<dbReference type="Proteomes" id="UP000095751">
    <property type="component" value="Unassembled WGS sequence"/>
</dbReference>
<dbReference type="PANTHER" id="PTHR43811">
    <property type="entry name" value="FKBP-TYPE PEPTIDYL-PROLYL CIS-TRANS ISOMERASE FKPA"/>
    <property type="match status" value="1"/>
</dbReference>
<dbReference type="PANTHER" id="PTHR43811:SF19">
    <property type="entry name" value="39 KDA FK506-BINDING NUCLEAR PROTEIN"/>
    <property type="match status" value="1"/>
</dbReference>
<comment type="catalytic activity">
    <reaction evidence="1 5">
        <text>[protein]-peptidylproline (omega=180) = [protein]-peptidylproline (omega=0)</text>
        <dbReference type="Rhea" id="RHEA:16237"/>
        <dbReference type="Rhea" id="RHEA-COMP:10747"/>
        <dbReference type="Rhea" id="RHEA-COMP:10748"/>
        <dbReference type="ChEBI" id="CHEBI:83833"/>
        <dbReference type="ChEBI" id="CHEBI:83834"/>
        <dbReference type="EC" id="5.2.1.8"/>
    </reaction>
</comment>
<sequence length="108" mass="11542">KGITTTRLGVQYEDIVIGKGEALKEGIPIICKYKLTGGRFGAEIDSSKRFQFRLGMGEVIQGWDIGLEGMKVGGRRKLIVPPKAGYGGKDIGAGPGGILYFDISILVV</sequence>
<accession>A0A1E7EN19</accession>
<dbReference type="Gene3D" id="3.10.50.40">
    <property type="match status" value="1"/>
</dbReference>
<evidence type="ECO:0000259" key="6">
    <source>
        <dbReference type="PROSITE" id="PS50059"/>
    </source>
</evidence>
<proteinExistence type="predicted"/>